<proteinExistence type="predicted"/>
<dbReference type="KEGG" id="vg:16605568"/>
<dbReference type="Proteomes" id="UP000204584">
    <property type="component" value="Segment"/>
</dbReference>
<dbReference type="EMBL" id="KC977571">
    <property type="protein sequence ID" value="AGO83781.2"/>
    <property type="molecule type" value="Genomic_DNA"/>
</dbReference>
<dbReference type="RefSeq" id="YP_008436844.2">
    <property type="nucleotide sequence ID" value="NC_022098.1"/>
</dbReference>
<evidence type="ECO:0000313" key="1">
    <source>
        <dbReference type="EMBL" id="AGO83781.2"/>
    </source>
</evidence>
<evidence type="ECO:0000313" key="2">
    <source>
        <dbReference type="Proteomes" id="UP000204584"/>
    </source>
</evidence>
<dbReference type="GeneID" id="16605568"/>
<sequence length="52" mass="5459">MHEAKAVLWVAAGTFLFCCVVSAGAEAAVNSRTVLGSFFLLSSLSLTLQKRG</sequence>
<reference evidence="1 2" key="1">
    <citation type="journal article" date="2013" name="Science">
        <title>Pandoraviruses: amoeba viruses with genomes up to 2.5 Mb reaching that of parasitic eukaryotes.</title>
        <authorList>
            <person name="Philippe N."/>
            <person name="Legendre M."/>
            <person name="Doutre G."/>
            <person name="Coute Y."/>
            <person name="Poirot O."/>
            <person name="Lescot M."/>
            <person name="Arslan D."/>
            <person name="Seltzer V."/>
            <person name="Bertaux L."/>
            <person name="Bruley C."/>
            <person name="Garin J."/>
            <person name="Claverie J.M."/>
            <person name="Abergel C."/>
        </authorList>
    </citation>
    <scope>NUCLEOTIDE SEQUENCE [LARGE SCALE GENOMIC DNA]</scope>
</reference>
<name>S4VWG3_9VIRU</name>
<keyword evidence="2" id="KW-1185">Reference proteome</keyword>
<gene>
    <name evidence="1" type="ORF">psal_cds_236</name>
</gene>
<organism evidence="1 2">
    <name type="scientific">Pandoravirus salinus</name>
    <dbReference type="NCBI Taxonomy" id="1349410"/>
    <lineage>
        <taxon>Viruses</taxon>
        <taxon>Pandoravirus</taxon>
    </lineage>
</organism>
<protein>
    <submittedName>
        <fullName evidence="1">Uncharacterized protein</fullName>
    </submittedName>
</protein>
<accession>S4VWG3</accession>